<organism evidence="3 4">
    <name type="scientific">Flavobacterium jejuense</name>
    <dbReference type="NCBI Taxonomy" id="1544455"/>
    <lineage>
        <taxon>Bacteria</taxon>
        <taxon>Pseudomonadati</taxon>
        <taxon>Bacteroidota</taxon>
        <taxon>Flavobacteriia</taxon>
        <taxon>Flavobacteriales</taxon>
        <taxon>Flavobacteriaceae</taxon>
        <taxon>Flavobacterium</taxon>
    </lineage>
</organism>
<evidence type="ECO:0000313" key="4">
    <source>
        <dbReference type="Proteomes" id="UP000817854"/>
    </source>
</evidence>
<keyword evidence="1" id="KW-0732">Signal</keyword>
<evidence type="ECO:0000259" key="2">
    <source>
        <dbReference type="Pfam" id="PF04264"/>
    </source>
</evidence>
<dbReference type="EMBL" id="VEVQ02000003">
    <property type="protein sequence ID" value="NHN25145.1"/>
    <property type="molecule type" value="Genomic_DNA"/>
</dbReference>
<comment type="caution">
    <text evidence="3">The sequence shown here is derived from an EMBL/GenBank/DDBJ whole genome shotgun (WGS) entry which is preliminary data.</text>
</comment>
<dbReference type="Gene3D" id="2.40.128.110">
    <property type="entry name" value="Lipid/polyisoprenoid-binding, YceI-like"/>
    <property type="match status" value="1"/>
</dbReference>
<feature type="chain" id="PRO_5046403264" evidence="1">
    <location>
        <begin position="19"/>
        <end position="178"/>
    </location>
</feature>
<name>A0ABX0IMX8_9FLAO</name>
<dbReference type="InterPro" id="IPR007372">
    <property type="entry name" value="Lipid/polyisoprenoid-bd_YceI"/>
</dbReference>
<reference evidence="3 4" key="3">
    <citation type="submission" date="2020-02" db="EMBL/GenBank/DDBJ databases">
        <title>Flavobacterium profundi sp. nov., isolated from a deep-sea seamount.</title>
        <authorList>
            <person name="Zhang D.-C."/>
        </authorList>
    </citation>
    <scope>NUCLEOTIDE SEQUENCE [LARGE SCALE GENOMIC DNA]</scope>
    <source>
        <strain evidence="3 4">EC11</strain>
    </source>
</reference>
<feature type="domain" description="Lipid/polyisoprenoid-binding YceI-like" evidence="2">
    <location>
        <begin position="29"/>
        <end position="176"/>
    </location>
</feature>
<dbReference type="SUPFAM" id="SSF101874">
    <property type="entry name" value="YceI-like"/>
    <property type="match status" value="1"/>
</dbReference>
<keyword evidence="4" id="KW-1185">Reference proteome</keyword>
<dbReference type="RefSeq" id="WP_140960999.1">
    <property type="nucleotide sequence ID" value="NZ_VEVQ02000003.1"/>
</dbReference>
<feature type="signal peptide" evidence="1">
    <location>
        <begin position="1"/>
        <end position="18"/>
    </location>
</feature>
<protein>
    <submittedName>
        <fullName evidence="3">YceI family protein</fullName>
    </submittedName>
</protein>
<proteinExistence type="predicted"/>
<evidence type="ECO:0000313" key="3">
    <source>
        <dbReference type="EMBL" id="NHN25145.1"/>
    </source>
</evidence>
<sequence>MKKIITIFLLVASFLSFSQDKKVTKTGKITFEASVPSFEEVKATNEGVSCILNTKTGEIAALALVKGFRFKVALMEEHFNENYIESGKYPKAIFKGKVENFDVSKLTETPQKFNINGTLEIHGKTKEISSIALIKKSGGKIEIDTDFSVKPEDFDIKIPSVVSSKVAKTVDVKCHFSL</sequence>
<evidence type="ECO:0000256" key="1">
    <source>
        <dbReference type="SAM" id="SignalP"/>
    </source>
</evidence>
<dbReference type="Pfam" id="PF04264">
    <property type="entry name" value="YceI"/>
    <property type="match status" value="1"/>
</dbReference>
<reference evidence="4" key="1">
    <citation type="submission" date="2019-05" db="EMBL/GenBank/DDBJ databases">
        <title>Flavobacterium profundi sp. nov., isolated from a deep-sea seamount.</title>
        <authorList>
            <person name="Zhang D.-C."/>
        </authorList>
    </citation>
    <scope>NUCLEOTIDE SEQUENCE [LARGE SCALE GENOMIC DNA]</scope>
    <source>
        <strain evidence="4">EC11</strain>
    </source>
</reference>
<dbReference type="Proteomes" id="UP000817854">
    <property type="component" value="Unassembled WGS sequence"/>
</dbReference>
<reference evidence="3 4" key="2">
    <citation type="submission" date="2019-05" db="EMBL/GenBank/DDBJ databases">
        <authorList>
            <person name="Lianzixin W."/>
        </authorList>
    </citation>
    <scope>NUCLEOTIDE SEQUENCE [LARGE SCALE GENOMIC DNA]</scope>
    <source>
        <strain evidence="3 4">EC11</strain>
    </source>
</reference>
<gene>
    <name evidence="3" type="ORF">FIA58_005575</name>
</gene>
<dbReference type="InterPro" id="IPR036761">
    <property type="entry name" value="TTHA0802/YceI-like_sf"/>
</dbReference>
<accession>A0ABX0IMX8</accession>